<protein>
    <submittedName>
        <fullName evidence="13">DUF221-domain-containing protein</fullName>
    </submittedName>
</protein>
<dbReference type="InterPro" id="IPR045122">
    <property type="entry name" value="Csc1-like"/>
</dbReference>
<feature type="domain" description="CSC1/OSCA1-like 7TM region" evidence="9">
    <location>
        <begin position="393"/>
        <end position="662"/>
    </location>
</feature>
<dbReference type="Proteomes" id="UP000799436">
    <property type="component" value="Unassembled WGS sequence"/>
</dbReference>
<name>A0A6G1L4S2_9PEZI</name>
<evidence type="ECO:0000256" key="2">
    <source>
        <dbReference type="ARBA" id="ARBA00007779"/>
    </source>
</evidence>
<feature type="region of interest" description="Disordered" evidence="7">
    <location>
        <begin position="765"/>
        <end position="785"/>
    </location>
</feature>
<dbReference type="InterPro" id="IPR032880">
    <property type="entry name" value="CSC1/OSCA1-like_N"/>
</dbReference>
<keyword evidence="6 8" id="KW-0472">Membrane</keyword>
<feature type="domain" description="CSC1/OSCA1-like cytosolic" evidence="12">
    <location>
        <begin position="196"/>
        <end position="378"/>
    </location>
</feature>
<keyword evidence="5 8" id="KW-1133">Transmembrane helix</keyword>
<evidence type="ECO:0000313" key="13">
    <source>
        <dbReference type="EMBL" id="KAF2767428.1"/>
    </source>
</evidence>
<evidence type="ECO:0000256" key="3">
    <source>
        <dbReference type="ARBA" id="ARBA00022448"/>
    </source>
</evidence>
<feature type="compositionally biased region" description="Basic and acidic residues" evidence="7">
    <location>
        <begin position="765"/>
        <end position="777"/>
    </location>
</feature>
<feature type="transmembrane region" description="Helical" evidence="8">
    <location>
        <begin position="25"/>
        <end position="46"/>
    </location>
</feature>
<evidence type="ECO:0000256" key="8">
    <source>
        <dbReference type="SAM" id="Phobius"/>
    </source>
</evidence>
<dbReference type="GO" id="GO:0005886">
    <property type="term" value="C:plasma membrane"/>
    <property type="evidence" value="ECO:0007669"/>
    <property type="project" value="TreeGrafter"/>
</dbReference>
<dbReference type="GO" id="GO:0005227">
    <property type="term" value="F:calcium-activated cation channel activity"/>
    <property type="evidence" value="ECO:0007669"/>
    <property type="project" value="InterPro"/>
</dbReference>
<dbReference type="Pfam" id="PF02714">
    <property type="entry name" value="RSN1_7TM"/>
    <property type="match status" value="1"/>
</dbReference>
<proteinExistence type="inferred from homology"/>
<feature type="compositionally biased region" description="Polar residues" evidence="7">
    <location>
        <begin position="266"/>
        <end position="277"/>
    </location>
</feature>
<feature type="transmembrane region" description="Helical" evidence="8">
    <location>
        <begin position="105"/>
        <end position="124"/>
    </location>
</feature>
<feature type="transmembrane region" description="Helical" evidence="8">
    <location>
        <begin position="668"/>
        <end position="688"/>
    </location>
</feature>
<organism evidence="13 14">
    <name type="scientific">Teratosphaeria nubilosa</name>
    <dbReference type="NCBI Taxonomy" id="161662"/>
    <lineage>
        <taxon>Eukaryota</taxon>
        <taxon>Fungi</taxon>
        <taxon>Dikarya</taxon>
        <taxon>Ascomycota</taxon>
        <taxon>Pezizomycotina</taxon>
        <taxon>Dothideomycetes</taxon>
        <taxon>Dothideomycetidae</taxon>
        <taxon>Mycosphaerellales</taxon>
        <taxon>Teratosphaeriaceae</taxon>
        <taxon>Teratosphaeria</taxon>
    </lineage>
</organism>
<evidence type="ECO:0000256" key="7">
    <source>
        <dbReference type="SAM" id="MobiDB-lite"/>
    </source>
</evidence>
<evidence type="ECO:0000256" key="4">
    <source>
        <dbReference type="ARBA" id="ARBA00022692"/>
    </source>
</evidence>
<dbReference type="Pfam" id="PF12621">
    <property type="entry name" value="PHM7_ext"/>
    <property type="match status" value="1"/>
</dbReference>
<comment type="similarity">
    <text evidence="2">Belongs to the CSC1 (TC 1.A.17) family.</text>
</comment>
<feature type="transmembrane region" description="Helical" evidence="8">
    <location>
        <begin position="435"/>
        <end position="457"/>
    </location>
</feature>
<evidence type="ECO:0000259" key="12">
    <source>
        <dbReference type="Pfam" id="PF14703"/>
    </source>
</evidence>
<dbReference type="InterPro" id="IPR027815">
    <property type="entry name" value="CSC1/OSCA1-like_cyt"/>
</dbReference>
<evidence type="ECO:0000259" key="11">
    <source>
        <dbReference type="Pfam" id="PF13967"/>
    </source>
</evidence>
<dbReference type="PANTHER" id="PTHR13018:SF26">
    <property type="entry name" value="DOMAIN PROTEIN, PUTATIVE (AFU_ORTHOLOGUE AFUA_5G10920)-RELATED"/>
    <property type="match status" value="1"/>
</dbReference>
<evidence type="ECO:0000256" key="6">
    <source>
        <dbReference type="ARBA" id="ARBA00023136"/>
    </source>
</evidence>
<dbReference type="PANTHER" id="PTHR13018">
    <property type="entry name" value="PROBABLE MEMBRANE PROTEIN DUF221-RELATED"/>
    <property type="match status" value="1"/>
</dbReference>
<keyword evidence="14" id="KW-1185">Reference proteome</keyword>
<accession>A0A6G1L4S2</accession>
<dbReference type="AlphaFoldDB" id="A0A6G1L4S2"/>
<reference evidence="13" key="1">
    <citation type="journal article" date="2020" name="Stud. Mycol.">
        <title>101 Dothideomycetes genomes: a test case for predicting lifestyles and emergence of pathogens.</title>
        <authorList>
            <person name="Haridas S."/>
            <person name="Albert R."/>
            <person name="Binder M."/>
            <person name="Bloem J."/>
            <person name="Labutti K."/>
            <person name="Salamov A."/>
            <person name="Andreopoulos B."/>
            <person name="Baker S."/>
            <person name="Barry K."/>
            <person name="Bills G."/>
            <person name="Bluhm B."/>
            <person name="Cannon C."/>
            <person name="Castanera R."/>
            <person name="Culley D."/>
            <person name="Daum C."/>
            <person name="Ezra D."/>
            <person name="Gonzalez J."/>
            <person name="Henrissat B."/>
            <person name="Kuo A."/>
            <person name="Liang C."/>
            <person name="Lipzen A."/>
            <person name="Lutzoni F."/>
            <person name="Magnuson J."/>
            <person name="Mondo S."/>
            <person name="Nolan M."/>
            <person name="Ohm R."/>
            <person name="Pangilinan J."/>
            <person name="Park H.-J."/>
            <person name="Ramirez L."/>
            <person name="Alfaro M."/>
            <person name="Sun H."/>
            <person name="Tritt A."/>
            <person name="Yoshinaga Y."/>
            <person name="Zwiers L.-H."/>
            <person name="Turgeon B."/>
            <person name="Goodwin S."/>
            <person name="Spatafora J."/>
            <person name="Crous P."/>
            <person name="Grigoriev I."/>
        </authorList>
    </citation>
    <scope>NUCLEOTIDE SEQUENCE</scope>
    <source>
        <strain evidence="13">CBS 116005</strain>
    </source>
</reference>
<feature type="transmembrane region" description="Helical" evidence="8">
    <location>
        <begin position="642"/>
        <end position="662"/>
    </location>
</feature>
<feature type="transmembrane region" description="Helical" evidence="8">
    <location>
        <begin position="391"/>
        <end position="415"/>
    </location>
</feature>
<dbReference type="EMBL" id="ML995856">
    <property type="protein sequence ID" value="KAF2767428.1"/>
    <property type="molecule type" value="Genomic_DNA"/>
</dbReference>
<evidence type="ECO:0000256" key="1">
    <source>
        <dbReference type="ARBA" id="ARBA00004141"/>
    </source>
</evidence>
<dbReference type="Pfam" id="PF14703">
    <property type="entry name" value="PHM7_cyt"/>
    <property type="match status" value="1"/>
</dbReference>
<keyword evidence="3" id="KW-0813">Transport</keyword>
<evidence type="ECO:0000259" key="10">
    <source>
        <dbReference type="Pfam" id="PF12621"/>
    </source>
</evidence>
<feature type="transmembrane region" description="Helical" evidence="8">
    <location>
        <begin position="592"/>
        <end position="621"/>
    </location>
</feature>
<keyword evidence="4 8" id="KW-0812">Transmembrane</keyword>
<feature type="transmembrane region" description="Helical" evidence="8">
    <location>
        <begin position="153"/>
        <end position="172"/>
    </location>
</feature>
<dbReference type="Pfam" id="PF13967">
    <property type="entry name" value="RSN1_TM"/>
    <property type="match status" value="1"/>
</dbReference>
<dbReference type="InterPro" id="IPR022257">
    <property type="entry name" value="PHM7_ext"/>
</dbReference>
<feature type="region of interest" description="Disordered" evidence="7">
    <location>
        <begin position="266"/>
        <end position="299"/>
    </location>
</feature>
<evidence type="ECO:0000259" key="9">
    <source>
        <dbReference type="Pfam" id="PF02714"/>
    </source>
</evidence>
<dbReference type="InterPro" id="IPR003864">
    <property type="entry name" value="CSC1/OSCA1-like_7TM"/>
</dbReference>
<comment type="subcellular location">
    <subcellularLocation>
        <location evidence="1">Membrane</location>
        <topology evidence="1">Multi-pass membrane protein</topology>
    </subcellularLocation>
</comment>
<gene>
    <name evidence="13" type="ORF">EJ03DRAFT_315842</name>
</gene>
<feature type="domain" description="CSC1/OSCA1-like N-terminal transmembrane" evidence="11">
    <location>
        <begin position="25"/>
        <end position="172"/>
    </location>
</feature>
<evidence type="ECO:0000313" key="14">
    <source>
        <dbReference type="Proteomes" id="UP000799436"/>
    </source>
</evidence>
<evidence type="ECO:0000256" key="5">
    <source>
        <dbReference type="ARBA" id="ARBA00022989"/>
    </source>
</evidence>
<sequence>MEYPKILAGDHGGHRDSSSTSGAGLLAAFIPSLIVALAYTGAFVAVRNRFRNIYAPRTFLATVAEKERTPAERASGGHWFHTYRNLPDIFVLQHNSLDAYLFLRFLKVIIGICFVGSLLTWPILFPINATGGNGQTQLDKLTFSNIATNNRTWAHVVIAWVFFLGLVVFIAWERLRLMGIRQAYYVNDEYASRLSARTVLWMNAPADACQPENIKRYFGDEAVKLWAVQDTGDLESLMAKRNDTAFAMERAEVELLIRAVTSRTRQGPATDGFTNGDASEGQHLVPRAKRPTSRQPPVVGKKFDILDKSRRTIGELAEKIDASRAAPSRNVPGQSAVFVAFKTQAAAHRACQRISFQPRLPTEDRFLAVQPKEVLWNNLAKPASVRVSKASLALVFVIVFTITFSIPVGVIGTISNARYLANNYAWLRWINKIPPVILDLLTGLLPPFLTSWFVSYVPKLFRHIAKLSGEPTTPQAELKTQAWYFAFQVIQVFLVTTTASGASAVTKNVTQNPASVPDLLAESLPKASNFYLTYFVLQGLGAAANNLLRSSDLFEYLFYEHFWDKTPREKFTTYAQMKGTPWASWFPKFTNLLVIAIAYSTVAPLILGFATVGISLYYLVYRYNMLYIIQTKIDTKGEAYKRALQQMPTGIYLAELCLIGLLGARKAAVQTALMIALLVLTAIVNLIMDRILRPLELYLGVDIWQEQEVPLLAERDGVDPSDHQGLHAASHGRRLGIDRLPGSAPRLLSEYFDAIISSAREQTKNWIHDPSAERGGPEEPPSEDDIDQAYLAPAFTSKIPKLWIPRDHLGASKQEIEINEGAGIPTTDEAAEVDESGTLHWDHNFENVPIFKKPQKI</sequence>
<dbReference type="OrthoDB" id="1076608at2759"/>
<feature type="domain" description="10TM putative phosphate transporter extracellular tail" evidence="10">
    <location>
        <begin position="756"/>
        <end position="843"/>
    </location>
</feature>